<evidence type="ECO:0000313" key="9">
    <source>
        <dbReference type="Proteomes" id="UP001487296"/>
    </source>
</evidence>
<dbReference type="GO" id="GO:0008233">
    <property type="term" value="F:peptidase activity"/>
    <property type="evidence" value="ECO:0007669"/>
    <property type="project" value="UniProtKB-KW"/>
</dbReference>
<organism evidence="8 9">
    <name type="scientific">Hallella faecis</name>
    <dbReference type="NCBI Taxonomy" id="2841596"/>
    <lineage>
        <taxon>Bacteria</taxon>
        <taxon>Pseudomonadati</taxon>
        <taxon>Bacteroidota</taxon>
        <taxon>Bacteroidia</taxon>
        <taxon>Bacteroidales</taxon>
        <taxon>Prevotellaceae</taxon>
        <taxon>Hallella</taxon>
    </lineage>
</organism>
<dbReference type="PANTHER" id="PTHR43066:SF11">
    <property type="entry name" value="PEPTIDASE S54 RHOMBOID DOMAIN-CONTAINING PROTEIN"/>
    <property type="match status" value="1"/>
</dbReference>
<keyword evidence="8" id="KW-0645">Protease</keyword>
<proteinExistence type="predicted"/>
<dbReference type="GO" id="GO:0006508">
    <property type="term" value="P:proteolysis"/>
    <property type="evidence" value="ECO:0007669"/>
    <property type="project" value="UniProtKB-KW"/>
</dbReference>
<keyword evidence="8" id="KW-0378">Hydrolase</keyword>
<name>A0ABV1FS39_9BACT</name>
<feature type="transmembrane region" description="Helical" evidence="5">
    <location>
        <begin position="196"/>
        <end position="216"/>
    </location>
</feature>
<dbReference type="InterPro" id="IPR046483">
    <property type="entry name" value="DUF6576"/>
</dbReference>
<feature type="transmembrane region" description="Helical" evidence="5">
    <location>
        <begin position="88"/>
        <end position="109"/>
    </location>
</feature>
<dbReference type="Gene3D" id="1.20.1540.10">
    <property type="entry name" value="Rhomboid-like"/>
    <property type="match status" value="1"/>
</dbReference>
<dbReference type="InterPro" id="IPR022764">
    <property type="entry name" value="Peptidase_S54_rhomboid_dom"/>
</dbReference>
<evidence type="ECO:0000259" key="7">
    <source>
        <dbReference type="Pfam" id="PF20216"/>
    </source>
</evidence>
<dbReference type="Proteomes" id="UP001487296">
    <property type="component" value="Unassembled WGS sequence"/>
</dbReference>
<dbReference type="SUPFAM" id="SSF144091">
    <property type="entry name" value="Rhomboid-like"/>
    <property type="match status" value="1"/>
</dbReference>
<dbReference type="EC" id="3.4.21.-" evidence="8"/>
<evidence type="ECO:0000259" key="6">
    <source>
        <dbReference type="Pfam" id="PF01694"/>
    </source>
</evidence>
<evidence type="ECO:0000256" key="5">
    <source>
        <dbReference type="SAM" id="Phobius"/>
    </source>
</evidence>
<feature type="domain" description="Peptidase S54 rhomboid" evidence="6">
    <location>
        <begin position="48"/>
        <end position="216"/>
    </location>
</feature>
<comment type="subcellular location">
    <subcellularLocation>
        <location evidence="1">Membrane</location>
        <topology evidence="1">Multi-pass membrane protein</topology>
    </subcellularLocation>
</comment>
<evidence type="ECO:0000256" key="3">
    <source>
        <dbReference type="ARBA" id="ARBA00022989"/>
    </source>
</evidence>
<accession>A0ABV1FS39</accession>
<evidence type="ECO:0000256" key="4">
    <source>
        <dbReference type="ARBA" id="ARBA00023136"/>
    </source>
</evidence>
<keyword evidence="9" id="KW-1185">Reference proteome</keyword>
<feature type="transmembrane region" description="Helical" evidence="5">
    <location>
        <begin position="12"/>
        <end position="29"/>
    </location>
</feature>
<protein>
    <submittedName>
        <fullName evidence="8">Rhomboid family intramembrane serine protease</fullName>
        <ecNumber evidence="8">3.4.21.-</ecNumber>
    </submittedName>
</protein>
<feature type="transmembrane region" description="Helical" evidence="5">
    <location>
        <begin position="170"/>
        <end position="190"/>
    </location>
</feature>
<evidence type="ECO:0000256" key="1">
    <source>
        <dbReference type="ARBA" id="ARBA00004141"/>
    </source>
</evidence>
<sequence>MPKIPTITKNLLIINVLMFIATLVLRQVTGTDLTSLLGLHFVLADDFHFYQLFTYLFMHGGWTHIILNMFMLWMFGAVVESRWGAKRYLFYYIFCGVGAGLCQELVQYVQFLNQGLTNYEMVNIGTSVIPVSQYLNYWTTVGASGAIYGLLLAFGMMFPNERMFIIPIPVPIKAKWVIVGSIAVEFFSGIGTNSDGVAHMAHLGGMVFGILLILYWRRQVRRTYYGDGGSRMFGNMQQRWKTYQNKRNTNQHYTTGNPDWDYNANKRATQEEVDRILDKIKKSGYDSLTKSEKQTLFEQSRHDR</sequence>
<dbReference type="RefSeq" id="WP_215760310.1">
    <property type="nucleotide sequence ID" value="NZ_JAHKBE010000038.1"/>
</dbReference>
<dbReference type="EMBL" id="JBBNFP010000037">
    <property type="protein sequence ID" value="MEQ2487229.1"/>
    <property type="molecule type" value="Genomic_DNA"/>
</dbReference>
<dbReference type="PANTHER" id="PTHR43066">
    <property type="entry name" value="RHOMBOID-RELATED PROTEIN"/>
    <property type="match status" value="1"/>
</dbReference>
<dbReference type="InterPro" id="IPR035952">
    <property type="entry name" value="Rhomboid-like_sf"/>
</dbReference>
<feature type="transmembrane region" description="Helical" evidence="5">
    <location>
        <begin position="49"/>
        <end position="76"/>
    </location>
</feature>
<gene>
    <name evidence="8" type="ORF">AAAT34_09225</name>
</gene>
<keyword evidence="2 5" id="KW-0812">Transmembrane</keyword>
<keyword evidence="4 5" id="KW-0472">Membrane</keyword>
<feature type="domain" description="DUF6576" evidence="7">
    <location>
        <begin position="260"/>
        <end position="302"/>
    </location>
</feature>
<keyword evidence="3 5" id="KW-1133">Transmembrane helix</keyword>
<dbReference type="Pfam" id="PF01694">
    <property type="entry name" value="Rhomboid"/>
    <property type="match status" value="1"/>
</dbReference>
<feature type="transmembrane region" description="Helical" evidence="5">
    <location>
        <begin position="137"/>
        <end position="158"/>
    </location>
</feature>
<dbReference type="Pfam" id="PF20216">
    <property type="entry name" value="DUF6576"/>
    <property type="match status" value="1"/>
</dbReference>
<evidence type="ECO:0000256" key="2">
    <source>
        <dbReference type="ARBA" id="ARBA00022692"/>
    </source>
</evidence>
<comment type="caution">
    <text evidence="8">The sequence shown here is derived from an EMBL/GenBank/DDBJ whole genome shotgun (WGS) entry which is preliminary data.</text>
</comment>
<reference evidence="8 9" key="1">
    <citation type="submission" date="2024-04" db="EMBL/GenBank/DDBJ databases">
        <title>Human intestinal bacterial collection.</title>
        <authorList>
            <person name="Pauvert C."/>
            <person name="Hitch T.C.A."/>
            <person name="Clavel T."/>
        </authorList>
    </citation>
    <scope>NUCLEOTIDE SEQUENCE [LARGE SCALE GENOMIC DNA]</scope>
    <source>
        <strain evidence="8 9">CLA-AA-H145</strain>
    </source>
</reference>
<evidence type="ECO:0000313" key="8">
    <source>
        <dbReference type="EMBL" id="MEQ2487229.1"/>
    </source>
</evidence>